<proteinExistence type="predicted"/>
<keyword evidence="2" id="KW-1185">Reference proteome</keyword>
<evidence type="ECO:0000313" key="1">
    <source>
        <dbReference type="EMBL" id="CAG8545115.1"/>
    </source>
</evidence>
<comment type="caution">
    <text evidence="1">The sequence shown here is derived from an EMBL/GenBank/DDBJ whole genome shotgun (WGS) entry which is preliminary data.</text>
</comment>
<name>A0A9N9FMR9_FUNMO</name>
<evidence type="ECO:0000313" key="2">
    <source>
        <dbReference type="Proteomes" id="UP000789375"/>
    </source>
</evidence>
<feature type="non-terminal residue" evidence="1">
    <location>
        <position position="78"/>
    </location>
</feature>
<gene>
    <name evidence="1" type="ORF">FMOSSE_LOCUS6179</name>
</gene>
<accession>A0A9N9FMR9</accession>
<organism evidence="1 2">
    <name type="scientific">Funneliformis mosseae</name>
    <name type="common">Endomycorrhizal fungus</name>
    <name type="synonym">Glomus mosseae</name>
    <dbReference type="NCBI Taxonomy" id="27381"/>
    <lineage>
        <taxon>Eukaryota</taxon>
        <taxon>Fungi</taxon>
        <taxon>Fungi incertae sedis</taxon>
        <taxon>Mucoromycota</taxon>
        <taxon>Glomeromycotina</taxon>
        <taxon>Glomeromycetes</taxon>
        <taxon>Glomerales</taxon>
        <taxon>Glomeraceae</taxon>
        <taxon>Funneliformis</taxon>
    </lineage>
</organism>
<reference evidence="1" key="1">
    <citation type="submission" date="2021-06" db="EMBL/GenBank/DDBJ databases">
        <authorList>
            <person name="Kallberg Y."/>
            <person name="Tangrot J."/>
            <person name="Rosling A."/>
        </authorList>
    </citation>
    <scope>NUCLEOTIDE SEQUENCE</scope>
    <source>
        <strain evidence="1">87-6 pot B 2015</strain>
    </source>
</reference>
<sequence>MRIDFHYDDNTYLVGFDFGTLGSYKGGNSIEYKCIFTRDANNLISLLSKIDELLSLEKMLITWAILYDVFERKQKLKD</sequence>
<dbReference type="EMBL" id="CAJVPP010001268">
    <property type="protein sequence ID" value="CAG8545115.1"/>
    <property type="molecule type" value="Genomic_DNA"/>
</dbReference>
<protein>
    <submittedName>
        <fullName evidence="1">3229_t:CDS:1</fullName>
    </submittedName>
</protein>
<dbReference type="Proteomes" id="UP000789375">
    <property type="component" value="Unassembled WGS sequence"/>
</dbReference>
<dbReference type="AlphaFoldDB" id="A0A9N9FMR9"/>